<keyword evidence="3" id="KW-1185">Reference proteome</keyword>
<evidence type="ECO:0000313" key="2">
    <source>
        <dbReference type="EMBL" id="KAK8939217.1"/>
    </source>
</evidence>
<protein>
    <recommendedName>
        <fullName evidence="1">Reverse transcriptase Ty1/copia-type domain-containing protein</fullName>
    </recommendedName>
</protein>
<proteinExistence type="predicted"/>
<dbReference type="Proteomes" id="UP001418222">
    <property type="component" value="Unassembled WGS sequence"/>
</dbReference>
<dbReference type="EMBL" id="JBBWWQ010000009">
    <property type="protein sequence ID" value="KAK8939217.1"/>
    <property type="molecule type" value="Genomic_DNA"/>
</dbReference>
<name>A0AAP0BHT3_9ASPA</name>
<dbReference type="InterPro" id="IPR013103">
    <property type="entry name" value="RVT_2"/>
</dbReference>
<organism evidence="2 3">
    <name type="scientific">Platanthera zijinensis</name>
    <dbReference type="NCBI Taxonomy" id="2320716"/>
    <lineage>
        <taxon>Eukaryota</taxon>
        <taxon>Viridiplantae</taxon>
        <taxon>Streptophyta</taxon>
        <taxon>Embryophyta</taxon>
        <taxon>Tracheophyta</taxon>
        <taxon>Spermatophyta</taxon>
        <taxon>Magnoliopsida</taxon>
        <taxon>Liliopsida</taxon>
        <taxon>Asparagales</taxon>
        <taxon>Orchidaceae</taxon>
        <taxon>Orchidoideae</taxon>
        <taxon>Orchideae</taxon>
        <taxon>Orchidinae</taxon>
        <taxon>Platanthera</taxon>
    </lineage>
</organism>
<comment type="caution">
    <text evidence="2">The sequence shown here is derived from an EMBL/GenBank/DDBJ whole genome shotgun (WGS) entry which is preliminary data.</text>
</comment>
<gene>
    <name evidence="2" type="ORF">KSP39_PZI011051</name>
</gene>
<evidence type="ECO:0000259" key="1">
    <source>
        <dbReference type="Pfam" id="PF07727"/>
    </source>
</evidence>
<accession>A0AAP0BHT3</accession>
<feature type="domain" description="Reverse transcriptase Ty1/copia-type" evidence="1">
    <location>
        <begin position="22"/>
        <end position="106"/>
    </location>
</feature>
<dbReference type="Pfam" id="PF07727">
    <property type="entry name" value="RVT_2"/>
    <property type="match status" value="1"/>
</dbReference>
<sequence length="115" mass="13349">MEKGNGTRVVCIREKPHLETIPSPDWKKIIGIKWVFSIKWNQEGVIDRYTVWLVAQGYTQTPGMDYHETFASVAKMDYVRIILSCACLAWDVQQLNVKNTFLPDHLVHMKFHQAS</sequence>
<dbReference type="AlphaFoldDB" id="A0AAP0BHT3"/>
<evidence type="ECO:0000313" key="3">
    <source>
        <dbReference type="Proteomes" id="UP001418222"/>
    </source>
</evidence>
<reference evidence="2 3" key="1">
    <citation type="journal article" date="2022" name="Nat. Plants">
        <title>Genomes of leafy and leafless Platanthera orchids illuminate the evolution of mycoheterotrophy.</title>
        <authorList>
            <person name="Li M.H."/>
            <person name="Liu K.W."/>
            <person name="Li Z."/>
            <person name="Lu H.C."/>
            <person name="Ye Q.L."/>
            <person name="Zhang D."/>
            <person name="Wang J.Y."/>
            <person name="Li Y.F."/>
            <person name="Zhong Z.M."/>
            <person name="Liu X."/>
            <person name="Yu X."/>
            <person name="Liu D.K."/>
            <person name="Tu X.D."/>
            <person name="Liu B."/>
            <person name="Hao Y."/>
            <person name="Liao X.Y."/>
            <person name="Jiang Y.T."/>
            <person name="Sun W.H."/>
            <person name="Chen J."/>
            <person name="Chen Y.Q."/>
            <person name="Ai Y."/>
            <person name="Zhai J.W."/>
            <person name="Wu S.S."/>
            <person name="Zhou Z."/>
            <person name="Hsiao Y.Y."/>
            <person name="Wu W.L."/>
            <person name="Chen Y.Y."/>
            <person name="Lin Y.F."/>
            <person name="Hsu J.L."/>
            <person name="Li C.Y."/>
            <person name="Wang Z.W."/>
            <person name="Zhao X."/>
            <person name="Zhong W.Y."/>
            <person name="Ma X.K."/>
            <person name="Ma L."/>
            <person name="Huang J."/>
            <person name="Chen G.Z."/>
            <person name="Huang M.Z."/>
            <person name="Huang L."/>
            <person name="Peng D.H."/>
            <person name="Luo Y.B."/>
            <person name="Zou S.Q."/>
            <person name="Chen S.P."/>
            <person name="Lan S."/>
            <person name="Tsai W.C."/>
            <person name="Van de Peer Y."/>
            <person name="Liu Z.J."/>
        </authorList>
    </citation>
    <scope>NUCLEOTIDE SEQUENCE [LARGE SCALE GENOMIC DNA]</scope>
    <source>
        <strain evidence="2">Lor287</strain>
    </source>
</reference>